<evidence type="ECO:0000313" key="2">
    <source>
        <dbReference type="EMBL" id="VDO26356.1"/>
    </source>
</evidence>
<dbReference type="STRING" id="42155.A0A0R3QQ94"/>
<dbReference type="EMBL" id="UZAG01016161">
    <property type="protein sequence ID" value="VDO26356.1"/>
    <property type="molecule type" value="Genomic_DNA"/>
</dbReference>
<dbReference type="WBParaSite" id="BTMF_0000987901-mRNA-1">
    <property type="protein sequence ID" value="BTMF_0000987901-mRNA-1"/>
    <property type="gene ID" value="BTMF_0000987901"/>
</dbReference>
<proteinExistence type="predicted"/>
<name>A0A0R3QQ94_9BILA</name>
<organism evidence="4">
    <name type="scientific">Brugia timori</name>
    <dbReference type="NCBI Taxonomy" id="42155"/>
    <lineage>
        <taxon>Eukaryota</taxon>
        <taxon>Metazoa</taxon>
        <taxon>Ecdysozoa</taxon>
        <taxon>Nematoda</taxon>
        <taxon>Chromadorea</taxon>
        <taxon>Rhabditida</taxon>
        <taxon>Spirurina</taxon>
        <taxon>Spiruromorpha</taxon>
        <taxon>Filarioidea</taxon>
        <taxon>Onchocercidae</taxon>
        <taxon>Brugia</taxon>
    </lineage>
</organism>
<protein>
    <submittedName>
        <fullName evidence="4">Bravo_FIGEY domain-containing protein</fullName>
    </submittedName>
</protein>
<reference evidence="2 3" key="2">
    <citation type="submission" date="2018-11" db="EMBL/GenBank/DDBJ databases">
        <authorList>
            <consortium name="Pathogen Informatics"/>
        </authorList>
    </citation>
    <scope>NUCLEOTIDE SEQUENCE [LARGE SCALE GENOMIC DNA]</scope>
</reference>
<reference evidence="4" key="1">
    <citation type="submission" date="2017-02" db="UniProtKB">
        <authorList>
            <consortium name="WormBaseParasite"/>
        </authorList>
    </citation>
    <scope>IDENTIFICATION</scope>
</reference>
<keyword evidence="3" id="KW-1185">Reference proteome</keyword>
<gene>
    <name evidence="2" type="ORF">BTMF_LOCUS7930</name>
</gene>
<evidence type="ECO:0000313" key="4">
    <source>
        <dbReference type="WBParaSite" id="BTMF_0000987901-mRNA-1"/>
    </source>
</evidence>
<evidence type="ECO:0000313" key="3">
    <source>
        <dbReference type="Proteomes" id="UP000280834"/>
    </source>
</evidence>
<feature type="region of interest" description="Disordered" evidence="1">
    <location>
        <begin position="1"/>
        <end position="81"/>
    </location>
</feature>
<dbReference type="AlphaFoldDB" id="A0A0R3QQ94"/>
<feature type="compositionally biased region" description="Basic and acidic residues" evidence="1">
    <location>
        <begin position="63"/>
        <end position="81"/>
    </location>
</feature>
<sequence length="81" mass="8442">MTETGEEITLLPYDYDIGDDGGGKDTETGDGTSNAGKPAKNASEGQLLRDDHTQEGGGFATHLSDKSEATRGDTDNGQGEH</sequence>
<accession>A0A0R3QQ94</accession>
<dbReference type="Proteomes" id="UP000280834">
    <property type="component" value="Unassembled WGS sequence"/>
</dbReference>
<evidence type="ECO:0000256" key="1">
    <source>
        <dbReference type="SAM" id="MobiDB-lite"/>
    </source>
</evidence>